<gene>
    <name evidence="2" type="ORF">GCM10022403_035140</name>
</gene>
<evidence type="ECO:0008006" key="4">
    <source>
        <dbReference type="Google" id="ProtNLM"/>
    </source>
</evidence>
<accession>A0ABP7HNU5</accession>
<feature type="chain" id="PRO_5046499585" description="Secreted protein" evidence="1">
    <location>
        <begin position="28"/>
        <end position="142"/>
    </location>
</feature>
<keyword evidence="1" id="KW-0732">Signal</keyword>
<evidence type="ECO:0000313" key="3">
    <source>
        <dbReference type="Proteomes" id="UP001501009"/>
    </source>
</evidence>
<dbReference type="EMBL" id="BAABDE010000016">
    <property type="protein sequence ID" value="GAA3798271.1"/>
    <property type="molecule type" value="Genomic_DNA"/>
</dbReference>
<comment type="caution">
    <text evidence="2">The sequence shown here is derived from an EMBL/GenBank/DDBJ whole genome shotgun (WGS) entry which is preliminary data.</text>
</comment>
<feature type="signal peptide" evidence="1">
    <location>
        <begin position="1"/>
        <end position="27"/>
    </location>
</feature>
<protein>
    <recommendedName>
        <fullName evidence="4">Secreted protein</fullName>
    </recommendedName>
</protein>
<name>A0ABP7HNU5_9ACTN</name>
<keyword evidence="3" id="KW-1185">Reference proteome</keyword>
<evidence type="ECO:0000256" key="1">
    <source>
        <dbReference type="SAM" id="SignalP"/>
    </source>
</evidence>
<dbReference type="Proteomes" id="UP001501009">
    <property type="component" value="Unassembled WGS sequence"/>
</dbReference>
<proteinExistence type="predicted"/>
<sequence length="142" mass="15422">MVPITTIRKPIALAVSALALSSGLATASTQVTSASPTAVKYYYGVRQIQTDDGRCTAQLDAKKTAPGHWFVRASFYNMSGGGVAGCSYYLWRKKGNGYYGSLSHASLRRNSSHQTAWYWDGPGYHVKMTLNDGDGDVNSKPY</sequence>
<dbReference type="RefSeq" id="WP_275780095.1">
    <property type="nucleotide sequence ID" value="NZ_BAABDE010000016.1"/>
</dbReference>
<organism evidence="2 3">
    <name type="scientific">Streptomyces coacervatus</name>
    <dbReference type="NCBI Taxonomy" id="647381"/>
    <lineage>
        <taxon>Bacteria</taxon>
        <taxon>Bacillati</taxon>
        <taxon>Actinomycetota</taxon>
        <taxon>Actinomycetes</taxon>
        <taxon>Kitasatosporales</taxon>
        <taxon>Streptomycetaceae</taxon>
        <taxon>Streptomyces</taxon>
    </lineage>
</organism>
<evidence type="ECO:0000313" key="2">
    <source>
        <dbReference type="EMBL" id="GAA3798271.1"/>
    </source>
</evidence>
<reference evidence="3" key="1">
    <citation type="journal article" date="2019" name="Int. J. Syst. Evol. Microbiol.">
        <title>The Global Catalogue of Microorganisms (GCM) 10K type strain sequencing project: providing services to taxonomists for standard genome sequencing and annotation.</title>
        <authorList>
            <consortium name="The Broad Institute Genomics Platform"/>
            <consortium name="The Broad Institute Genome Sequencing Center for Infectious Disease"/>
            <person name="Wu L."/>
            <person name="Ma J."/>
        </authorList>
    </citation>
    <scope>NUCLEOTIDE SEQUENCE [LARGE SCALE GENOMIC DNA]</scope>
    <source>
        <strain evidence="3">JCM 17138</strain>
    </source>
</reference>